<dbReference type="GO" id="GO:0003777">
    <property type="term" value="F:microtubule motor activity"/>
    <property type="evidence" value="ECO:0007669"/>
    <property type="project" value="InterPro"/>
</dbReference>
<feature type="binding site" evidence="1">
    <location>
        <begin position="17"/>
        <end position="24"/>
    </location>
    <ligand>
        <name>ATP</name>
        <dbReference type="ChEBI" id="CHEBI:30616"/>
    </ligand>
</feature>
<organism evidence="4 5">
    <name type="scientific">Chrysochromulina tobinii</name>
    <dbReference type="NCBI Taxonomy" id="1460289"/>
    <lineage>
        <taxon>Eukaryota</taxon>
        <taxon>Haptista</taxon>
        <taxon>Haptophyta</taxon>
        <taxon>Prymnesiophyceae</taxon>
        <taxon>Prymnesiales</taxon>
        <taxon>Chrysochromulinaceae</taxon>
        <taxon>Chrysochromulina</taxon>
    </lineage>
</organism>
<evidence type="ECO:0000259" key="3">
    <source>
        <dbReference type="PROSITE" id="PS50067"/>
    </source>
</evidence>
<dbReference type="AlphaFoldDB" id="A0A0M0LRK7"/>
<proteinExistence type="inferred from homology"/>
<dbReference type="EMBL" id="JWZX01000259">
    <property type="protein sequence ID" value="KOO53378.1"/>
    <property type="molecule type" value="Genomic_DNA"/>
</dbReference>
<comment type="similarity">
    <text evidence="1">Belongs to the TRAFAC class myosin-kinesin ATPase superfamily. Kinesin family.</text>
</comment>
<dbReference type="SUPFAM" id="SSF52540">
    <property type="entry name" value="P-loop containing nucleoside triphosphate hydrolases"/>
    <property type="match status" value="1"/>
</dbReference>
<dbReference type="PANTHER" id="PTHR24115">
    <property type="entry name" value="KINESIN-RELATED"/>
    <property type="match status" value="1"/>
</dbReference>
<dbReference type="InterPro" id="IPR027640">
    <property type="entry name" value="Kinesin-like_fam"/>
</dbReference>
<comment type="caution">
    <text evidence="4">The sequence shown here is derived from an EMBL/GenBank/DDBJ whole genome shotgun (WGS) entry which is preliminary data.</text>
</comment>
<feature type="region of interest" description="Disordered" evidence="2">
    <location>
        <begin position="1015"/>
        <end position="1046"/>
    </location>
</feature>
<feature type="region of interest" description="Disordered" evidence="2">
    <location>
        <begin position="401"/>
        <end position="473"/>
    </location>
</feature>
<dbReference type="GO" id="GO:0008017">
    <property type="term" value="F:microtubule binding"/>
    <property type="evidence" value="ECO:0007669"/>
    <property type="project" value="InterPro"/>
</dbReference>
<dbReference type="PROSITE" id="PS50067">
    <property type="entry name" value="KINESIN_MOTOR_2"/>
    <property type="match status" value="1"/>
</dbReference>
<evidence type="ECO:0000256" key="1">
    <source>
        <dbReference type="PROSITE-ProRule" id="PRU00283"/>
    </source>
</evidence>
<feature type="compositionally biased region" description="Low complexity" evidence="2">
    <location>
        <begin position="437"/>
        <end position="449"/>
    </location>
</feature>
<accession>A0A0M0LRK7</accession>
<dbReference type="Proteomes" id="UP000037460">
    <property type="component" value="Unassembled WGS sequence"/>
</dbReference>
<dbReference type="InterPro" id="IPR027417">
    <property type="entry name" value="P-loop_NTPase"/>
</dbReference>
<dbReference type="OrthoDB" id="8862460at2759"/>
<keyword evidence="1" id="KW-0547">Nucleotide-binding</keyword>
<evidence type="ECO:0000313" key="4">
    <source>
        <dbReference type="EMBL" id="KOO53378.1"/>
    </source>
</evidence>
<dbReference type="GO" id="GO:0005524">
    <property type="term" value="F:ATP binding"/>
    <property type="evidence" value="ECO:0007669"/>
    <property type="project" value="UniProtKB-UniRule"/>
</dbReference>
<dbReference type="InterPro" id="IPR036961">
    <property type="entry name" value="Kinesin_motor_dom_sf"/>
</dbReference>
<dbReference type="GO" id="GO:0016887">
    <property type="term" value="F:ATP hydrolysis activity"/>
    <property type="evidence" value="ECO:0007669"/>
    <property type="project" value="TreeGrafter"/>
</dbReference>
<evidence type="ECO:0000256" key="2">
    <source>
        <dbReference type="SAM" id="MobiDB-lite"/>
    </source>
</evidence>
<dbReference type="GO" id="GO:0007018">
    <property type="term" value="P:microtubule-based movement"/>
    <property type="evidence" value="ECO:0007669"/>
    <property type="project" value="InterPro"/>
</dbReference>
<dbReference type="InterPro" id="IPR001752">
    <property type="entry name" value="Kinesin_motor_dom"/>
</dbReference>
<feature type="compositionally biased region" description="Polar residues" evidence="2">
    <location>
        <begin position="1025"/>
        <end position="1034"/>
    </location>
</feature>
<keyword evidence="1" id="KW-0067">ATP-binding</keyword>
<name>A0A0M0LRK7_9EUKA</name>
<keyword evidence="1" id="KW-0505">Motor protein</keyword>
<evidence type="ECO:0000313" key="5">
    <source>
        <dbReference type="Proteomes" id="UP000037460"/>
    </source>
</evidence>
<keyword evidence="5" id="KW-1185">Reference proteome</keyword>
<gene>
    <name evidence="4" type="ORF">Ctob_012278</name>
</gene>
<dbReference type="SMART" id="SM00129">
    <property type="entry name" value="KISc"/>
    <property type="match status" value="1"/>
</dbReference>
<dbReference type="PRINTS" id="PR00380">
    <property type="entry name" value="KINESINHEAVY"/>
</dbReference>
<dbReference type="GO" id="GO:0005874">
    <property type="term" value="C:microtubule"/>
    <property type="evidence" value="ECO:0007669"/>
    <property type="project" value="TreeGrafter"/>
</dbReference>
<reference evidence="5" key="1">
    <citation type="journal article" date="2015" name="PLoS Genet.">
        <title>Genome Sequence and Transcriptome Analyses of Chrysochromulina tobin: Metabolic Tools for Enhanced Algal Fitness in the Prominent Order Prymnesiales (Haptophyceae).</title>
        <authorList>
            <person name="Hovde B.T."/>
            <person name="Deodato C.R."/>
            <person name="Hunsperger H.M."/>
            <person name="Ryken S.A."/>
            <person name="Yost W."/>
            <person name="Jha R.K."/>
            <person name="Patterson J."/>
            <person name="Monnat R.J. Jr."/>
            <person name="Barlow S.B."/>
            <person name="Starkenburg S.R."/>
            <person name="Cattolico R.A."/>
        </authorList>
    </citation>
    <scope>NUCLEOTIDE SEQUENCE</scope>
    <source>
        <strain evidence="5">CCMP291</strain>
    </source>
</reference>
<dbReference type="GO" id="GO:0005871">
    <property type="term" value="C:kinesin complex"/>
    <property type="evidence" value="ECO:0007669"/>
    <property type="project" value="TreeGrafter"/>
</dbReference>
<dbReference type="Pfam" id="PF00225">
    <property type="entry name" value="Kinesin"/>
    <property type="match status" value="1"/>
</dbReference>
<feature type="domain" description="Kinesin motor" evidence="3">
    <location>
        <begin position="1"/>
        <end position="259"/>
    </location>
</feature>
<feature type="compositionally biased region" description="Basic and acidic residues" evidence="2">
    <location>
        <begin position="409"/>
        <end position="424"/>
    </location>
</feature>
<protein>
    <submittedName>
        <fullName evidence="4">Endcodes part of kinesin</fullName>
    </submittedName>
</protein>
<dbReference type="Gene3D" id="3.40.850.10">
    <property type="entry name" value="Kinesin motor domain"/>
    <property type="match status" value="1"/>
</dbReference>
<dbReference type="PANTHER" id="PTHR24115:SF929">
    <property type="entry name" value="KINESIN-LIKE PROTEIN AT 31E, ISOFORM A"/>
    <property type="match status" value="1"/>
</dbReference>
<sequence length="1046" mass="114095">MLREAFEGNDSLLFAYGQVGSGKTYTLYGAEGGLDVARLDGVVPQMVNELFRHTTALEKAGTDKFTVSATLIEAQGQHLVDMLAAYNAQGEPSYVKVTGTLQMVGVKRERVYSGRTFCLLVERAMAQSAFASAGGACHRMLTLTLERKRYVSGELQGEPSTTSIHVVDLAGTENFDLEAAKSSRWLNRGVLAMGRIVLALAEGQSHVPYRDYPLTKLIASVFSSPRAVYTGMLACVHVTEESAIETRNTLEYALQASSTDVADTPGTLAQSTARMEDFTKTRSDEEWLQMINDENDEDEVLNRRSEVIETRSGHVFARACGDAAMPLILYLHGAKADARPSTPPPAELSVDHLLKMPREQGRAVDVLTSHRQSSRGPVSGSSDVGPSAVWNKCVECVARAKQSSTASMLDERRGAAKEAAKEEAEAIAATPADEVTRTTSSSSSVAASRLQNATRRQQRRTIGKPLDRQNASPEARHKTAFALHMRSLAHDADDNDADEGSSGYDDRFFKLRAKVSAALLRRQKELAQIQLVDLERQRRSSFRVVLEYGSIVDSSGKAIIFLGMLRGLGQKKAGCKGPHAPQEYTLCHIGADCTQPSPSKVIDRVTIDTTPETKKDEGKPVDCLYEPSRIKDERLGYTFYKPVPNGKVVVLRVDWAEELGLAPLEIRHRVGRAPRFERRVVVQLPAEMPVLPPGTQATPVVYAERRDKELSGWVQYLTAQQKQTVGNNARVSQGPMVLQTEKGGEKMSASEVTALHKHIESNFDAYTTIGNVGHTQLTLSIAAAHGVPLHRSPTVVPGSPKKRPKKISQGAQEEPTDFYQVAIELPGFGNITTYRKHRGAVVNAEFLEEVISALGKTFAYAVVCSAEAAAGVFAALVDHPHLCSFVVAVEPQVQSMEDLLCVFQPTLLISCKSAPDKHGIQAPDPTAAAAAKTLMHVQHEERPFKAGGRFVDEKLGALMVDFFKRRKWRGQLSGFGMSTRLPLLTRLAGGIKMWKGLCADSTPFSEEEIAQVKRQAQEKLMDKISQGNRSSSDVPPSPGAARPILA</sequence>
<feature type="region of interest" description="Disordered" evidence="2">
    <location>
        <begin position="790"/>
        <end position="813"/>
    </location>
</feature>